<dbReference type="InterPro" id="IPR029058">
    <property type="entry name" value="AB_hydrolase_fold"/>
</dbReference>
<keyword evidence="1" id="KW-0378">Hydrolase</keyword>
<sequence>MEPGHTVLPTKHTEDFEVDSTHLRAYTPFGEQPEGGWPAVLYIHGGGWTLGNISSEAPLITNICVRARCVVMAVDYRLAPENPYPAAVDDCVSALLWLVQQGSEKLHINPTRIAVCGSSSGGNLAAVLALKAPTIPIPKLILQVLFIPIIDNTATTETSWKSMKYAPFLTPSMMTWFRHQYLPDPKTWTNWDASPLFASKEQLRTLPKTFFLLAECDILCEEAEQYAKQIKEEGVEVGVKIQKGAPHTGILVER</sequence>
<keyword evidence="4" id="KW-1185">Reference proteome</keyword>
<dbReference type="PANTHER" id="PTHR48081">
    <property type="entry name" value="AB HYDROLASE SUPERFAMILY PROTEIN C4A8.06C"/>
    <property type="match status" value="1"/>
</dbReference>
<dbReference type="Proteomes" id="UP000717328">
    <property type="component" value="Unassembled WGS sequence"/>
</dbReference>
<gene>
    <name evidence="3" type="ORF">H0H81_011221</name>
</gene>
<comment type="caution">
    <text evidence="3">The sequence shown here is derived from an EMBL/GenBank/DDBJ whole genome shotgun (WGS) entry which is preliminary data.</text>
</comment>
<feature type="domain" description="Alpha/beta hydrolase fold-3" evidence="2">
    <location>
        <begin position="40"/>
        <end position="248"/>
    </location>
</feature>
<dbReference type="PANTHER" id="PTHR48081:SF8">
    <property type="entry name" value="ALPHA_BETA HYDROLASE FOLD-3 DOMAIN-CONTAINING PROTEIN-RELATED"/>
    <property type="match status" value="1"/>
</dbReference>
<dbReference type="AlphaFoldDB" id="A0A9P7GPI6"/>
<organism evidence="3 4">
    <name type="scientific">Sphagnurus paluster</name>
    <dbReference type="NCBI Taxonomy" id="117069"/>
    <lineage>
        <taxon>Eukaryota</taxon>
        <taxon>Fungi</taxon>
        <taxon>Dikarya</taxon>
        <taxon>Basidiomycota</taxon>
        <taxon>Agaricomycotina</taxon>
        <taxon>Agaricomycetes</taxon>
        <taxon>Agaricomycetidae</taxon>
        <taxon>Agaricales</taxon>
        <taxon>Tricholomatineae</taxon>
        <taxon>Lyophyllaceae</taxon>
        <taxon>Sphagnurus</taxon>
    </lineage>
</organism>
<name>A0A9P7GPI6_9AGAR</name>
<evidence type="ECO:0000256" key="1">
    <source>
        <dbReference type="ARBA" id="ARBA00022801"/>
    </source>
</evidence>
<evidence type="ECO:0000313" key="4">
    <source>
        <dbReference type="Proteomes" id="UP000717328"/>
    </source>
</evidence>
<proteinExistence type="predicted"/>
<dbReference type="InterPro" id="IPR050300">
    <property type="entry name" value="GDXG_lipolytic_enzyme"/>
</dbReference>
<accession>A0A9P7GPI6</accession>
<dbReference type="InterPro" id="IPR013094">
    <property type="entry name" value="AB_hydrolase_3"/>
</dbReference>
<dbReference type="GO" id="GO:0016787">
    <property type="term" value="F:hydrolase activity"/>
    <property type="evidence" value="ECO:0007669"/>
    <property type="project" value="UniProtKB-KW"/>
</dbReference>
<evidence type="ECO:0000313" key="3">
    <source>
        <dbReference type="EMBL" id="KAG5650737.1"/>
    </source>
</evidence>
<protein>
    <recommendedName>
        <fullName evidence="2">Alpha/beta hydrolase fold-3 domain-containing protein</fullName>
    </recommendedName>
</protein>
<reference evidence="3" key="2">
    <citation type="submission" date="2021-10" db="EMBL/GenBank/DDBJ databases">
        <title>Phylogenomics reveals ancestral predisposition of the termite-cultivated fungus Termitomyces towards a domesticated lifestyle.</title>
        <authorList>
            <person name="Auxier B."/>
            <person name="Grum-Grzhimaylo A."/>
            <person name="Cardenas M.E."/>
            <person name="Lodge J.D."/>
            <person name="Laessoe T."/>
            <person name="Pedersen O."/>
            <person name="Smith M.E."/>
            <person name="Kuyper T.W."/>
            <person name="Franco-Molano E.A."/>
            <person name="Baroni T.J."/>
            <person name="Aanen D.K."/>
        </authorList>
    </citation>
    <scope>NUCLEOTIDE SEQUENCE</scope>
    <source>
        <strain evidence="3">D49</strain>
    </source>
</reference>
<dbReference type="Gene3D" id="3.40.50.1820">
    <property type="entry name" value="alpha/beta hydrolase"/>
    <property type="match status" value="1"/>
</dbReference>
<dbReference type="OrthoDB" id="408631at2759"/>
<dbReference type="Pfam" id="PF07859">
    <property type="entry name" value="Abhydrolase_3"/>
    <property type="match status" value="1"/>
</dbReference>
<dbReference type="SUPFAM" id="SSF53474">
    <property type="entry name" value="alpha/beta-Hydrolases"/>
    <property type="match status" value="1"/>
</dbReference>
<dbReference type="EMBL" id="JABCKI010000375">
    <property type="protein sequence ID" value="KAG5650737.1"/>
    <property type="molecule type" value="Genomic_DNA"/>
</dbReference>
<reference evidence="3" key="1">
    <citation type="submission" date="2021-02" db="EMBL/GenBank/DDBJ databases">
        <authorList>
            <person name="Nieuwenhuis M."/>
            <person name="Van De Peppel L.J.J."/>
        </authorList>
    </citation>
    <scope>NUCLEOTIDE SEQUENCE</scope>
    <source>
        <strain evidence="3">D49</strain>
    </source>
</reference>
<evidence type="ECO:0000259" key="2">
    <source>
        <dbReference type="Pfam" id="PF07859"/>
    </source>
</evidence>